<proteinExistence type="predicted"/>
<organism evidence="1 2">
    <name type="scientific">Diphasiastrum complanatum</name>
    <name type="common">Issler's clubmoss</name>
    <name type="synonym">Lycopodium complanatum</name>
    <dbReference type="NCBI Taxonomy" id="34168"/>
    <lineage>
        <taxon>Eukaryota</taxon>
        <taxon>Viridiplantae</taxon>
        <taxon>Streptophyta</taxon>
        <taxon>Embryophyta</taxon>
        <taxon>Tracheophyta</taxon>
        <taxon>Lycopodiopsida</taxon>
        <taxon>Lycopodiales</taxon>
        <taxon>Lycopodiaceae</taxon>
        <taxon>Lycopodioideae</taxon>
        <taxon>Diphasiastrum</taxon>
    </lineage>
</organism>
<sequence>MTGMESVEFGDFEAIKKEKLRAHEASIGGFELKAFEALERDFQEVLQELQGDKALDRFRAEYEKLHRALKKSHESEKRLIKKCRELNTEILANAGKVQNALKLNEEDQNTILALKKEIDKAWKLVDASQEKEAKAKDNIQYASFVS</sequence>
<comment type="caution">
    <text evidence="1">The sequence shown here is derived from an EMBL/GenBank/DDBJ whole genome shotgun (WGS) entry which is preliminary data.</text>
</comment>
<reference evidence="2" key="1">
    <citation type="journal article" date="2024" name="Proc. Natl. Acad. Sci. U.S.A.">
        <title>Extraordinary preservation of gene collinearity over three hundred million years revealed in homosporous lycophytes.</title>
        <authorList>
            <person name="Li C."/>
            <person name="Wickell D."/>
            <person name="Kuo L.Y."/>
            <person name="Chen X."/>
            <person name="Nie B."/>
            <person name="Liao X."/>
            <person name="Peng D."/>
            <person name="Ji J."/>
            <person name="Jenkins J."/>
            <person name="Williams M."/>
            <person name="Shu S."/>
            <person name="Plott C."/>
            <person name="Barry K."/>
            <person name="Rajasekar S."/>
            <person name="Grimwood J."/>
            <person name="Han X."/>
            <person name="Sun S."/>
            <person name="Hou Z."/>
            <person name="He W."/>
            <person name="Dai G."/>
            <person name="Sun C."/>
            <person name="Schmutz J."/>
            <person name="Leebens-Mack J.H."/>
            <person name="Li F.W."/>
            <person name="Wang L."/>
        </authorList>
    </citation>
    <scope>NUCLEOTIDE SEQUENCE [LARGE SCALE GENOMIC DNA]</scope>
    <source>
        <strain evidence="2">cv. PW_Plant_1</strain>
    </source>
</reference>
<evidence type="ECO:0000313" key="2">
    <source>
        <dbReference type="Proteomes" id="UP001162992"/>
    </source>
</evidence>
<accession>A0ACC2CZZ1</accession>
<gene>
    <name evidence="1" type="ORF">O6H91_08G093300</name>
</gene>
<dbReference type="EMBL" id="CM055099">
    <property type="protein sequence ID" value="KAJ7547587.1"/>
    <property type="molecule type" value="Genomic_DNA"/>
</dbReference>
<evidence type="ECO:0000313" key="1">
    <source>
        <dbReference type="EMBL" id="KAJ7547587.1"/>
    </source>
</evidence>
<keyword evidence="2" id="KW-1185">Reference proteome</keyword>
<protein>
    <submittedName>
        <fullName evidence="1">Uncharacterized protein</fullName>
    </submittedName>
</protein>
<dbReference type="Proteomes" id="UP001162992">
    <property type="component" value="Chromosome 8"/>
</dbReference>
<name>A0ACC2CZZ1_DIPCM</name>